<dbReference type="RefSeq" id="WP_034750852.1">
    <property type="nucleotide sequence ID" value="NZ_BAUT01000095.1"/>
</dbReference>
<protein>
    <submittedName>
        <fullName evidence="5">Helicase loader DnaB</fullName>
    </submittedName>
</protein>
<evidence type="ECO:0000256" key="1">
    <source>
        <dbReference type="ARBA" id="ARBA00093462"/>
    </source>
</evidence>
<evidence type="ECO:0000256" key="2">
    <source>
        <dbReference type="SAM" id="MobiDB-lite"/>
    </source>
</evidence>
<gene>
    <name evidence="5" type="ORF">JCM9140_4517</name>
</gene>
<feature type="domain" description="Replicative helicase loading/DNA remodeling protein DnaB N-terminal winged helix" evidence="4">
    <location>
        <begin position="12"/>
        <end position="273"/>
    </location>
</feature>
<comment type="similarity">
    <text evidence="1">Belongs to the DnaB/DnaD family.</text>
</comment>
<feature type="compositionally biased region" description="Polar residues" evidence="2">
    <location>
        <begin position="444"/>
        <end position="461"/>
    </location>
</feature>
<dbReference type="Pfam" id="PF25888">
    <property type="entry name" value="WHD_DnaB"/>
    <property type="match status" value="1"/>
</dbReference>
<feature type="domain" description="DnaB/C C-terminal" evidence="3">
    <location>
        <begin position="333"/>
        <end position="395"/>
    </location>
</feature>
<dbReference type="InterPro" id="IPR058660">
    <property type="entry name" value="WHD_DnaB"/>
</dbReference>
<dbReference type="InterPro" id="IPR006343">
    <property type="entry name" value="DnaB/C_C"/>
</dbReference>
<dbReference type="GO" id="GO:0004386">
    <property type="term" value="F:helicase activity"/>
    <property type="evidence" value="ECO:0007669"/>
    <property type="project" value="UniProtKB-KW"/>
</dbReference>
<dbReference type="AlphaFoldDB" id="W4Q8J4"/>
<name>W4Q8J4_9BACI</name>
<dbReference type="OrthoDB" id="2082007at2"/>
<keyword evidence="5" id="KW-0547">Nucleotide-binding</keyword>
<keyword evidence="5" id="KW-0378">Hydrolase</keyword>
<dbReference type="STRING" id="1236970.JCM9140_4517"/>
<evidence type="ECO:0000313" key="6">
    <source>
        <dbReference type="Proteomes" id="UP000018890"/>
    </source>
</evidence>
<dbReference type="EMBL" id="BAUT01000095">
    <property type="protein sequence ID" value="GAE28302.1"/>
    <property type="molecule type" value="Genomic_DNA"/>
</dbReference>
<accession>W4Q8J4</accession>
<feature type="compositionally biased region" description="Basic and acidic residues" evidence="2">
    <location>
        <begin position="427"/>
        <end position="443"/>
    </location>
</feature>
<reference evidence="5" key="1">
    <citation type="journal article" date="2014" name="Genome Announc.">
        <title>Draft Genome Sequences of Three Alkaliphilic Bacillus Strains, Bacillus wakoensis JCM 9140T, Bacillus akibai JCM 9157T, and Bacillus hemicellulosilyticus JCM 9152T.</title>
        <authorList>
            <person name="Yuki M."/>
            <person name="Oshima K."/>
            <person name="Suda W."/>
            <person name="Oshida Y."/>
            <person name="Kitamura K."/>
            <person name="Iida T."/>
            <person name="Hattori M."/>
            <person name="Ohkuma M."/>
        </authorList>
    </citation>
    <scope>NUCLEOTIDE SEQUENCE [LARGE SCALE GENOMIC DNA]</scope>
    <source>
        <strain evidence="5">JCM 9140</strain>
    </source>
</reference>
<keyword evidence="5" id="KW-0347">Helicase</keyword>
<dbReference type="Pfam" id="PF07261">
    <property type="entry name" value="DnaB_2"/>
    <property type="match status" value="1"/>
</dbReference>
<keyword evidence="6" id="KW-1185">Reference proteome</keyword>
<comment type="caution">
    <text evidence="5">The sequence shown here is derived from an EMBL/GenBank/DDBJ whole genome shotgun (WGS) entry which is preliminary data.</text>
</comment>
<organism evidence="5 6">
    <name type="scientific">Halalkalibacter wakoensis JCM 9140</name>
    <dbReference type="NCBI Taxonomy" id="1236970"/>
    <lineage>
        <taxon>Bacteria</taxon>
        <taxon>Bacillati</taxon>
        <taxon>Bacillota</taxon>
        <taxon>Bacilli</taxon>
        <taxon>Bacillales</taxon>
        <taxon>Bacillaceae</taxon>
        <taxon>Halalkalibacter</taxon>
    </lineage>
</organism>
<keyword evidence="5" id="KW-0067">ATP-binding</keyword>
<evidence type="ECO:0000259" key="3">
    <source>
        <dbReference type="Pfam" id="PF07261"/>
    </source>
</evidence>
<evidence type="ECO:0000313" key="5">
    <source>
        <dbReference type="EMBL" id="GAE28302.1"/>
    </source>
</evidence>
<proteinExistence type="inferred from homology"/>
<dbReference type="Proteomes" id="UP000018890">
    <property type="component" value="Unassembled WGS sequence"/>
</dbReference>
<feature type="region of interest" description="Disordered" evidence="2">
    <location>
        <begin position="401"/>
        <end position="461"/>
    </location>
</feature>
<evidence type="ECO:0000259" key="4">
    <source>
        <dbReference type="Pfam" id="PF25888"/>
    </source>
</evidence>
<sequence>MTWHWKELLPVDRLCVRTSNYITDLDRLTLTLLYQPLIGAGAHSLYASLLSQLEKDQYWSNELTHRQLMLLLGVSLEVIYEERKKLEGIGLLKTYKRKDEGGGATYLYEIQPPMTPKQFFENDVLSVYLFNRLGKSHYRALRERFTIDQISHEDYTEMTHAFDEVFVSLHHSEMVSNLQSETGNALQINKEKELLSTNEGIEMIFTQFDFSLFEKSLASFIVPEEILTDDVRKMITRLAFVYQIEPLEMSSIVQQALLHDEKLDLQQLRKKAQEWYKVEHGNEPPGLGLQKQPVNHQTMAGIEPKTEEERTIKFYETTSPLELLEIRSNGGKVPVADAKIIESLLIDHQLLPGVINVLLDFMLYSHDMKLSKALIDKIGGHWARKKVHTVKEAMQLALVEQQKTTKEKTKGSQSEPQKRSGQRKQPQKRDKLPKWLIADKEQKATPTKEPNFTEKTSNGEQSFEQMLQDLRTSKQKGGS</sequence>